<name>A0A7H9B1J0_ZYGMR</name>
<dbReference type="RefSeq" id="XP_037144236.1">
    <property type="nucleotide sequence ID" value="XM_037288341.1"/>
</dbReference>
<feature type="transmembrane region" description="Helical" evidence="1">
    <location>
        <begin position="110"/>
        <end position="128"/>
    </location>
</feature>
<evidence type="ECO:0000256" key="1">
    <source>
        <dbReference type="SAM" id="Phobius"/>
    </source>
</evidence>
<keyword evidence="1" id="KW-1133">Transmembrane helix</keyword>
<proteinExistence type="predicted"/>
<protein>
    <submittedName>
        <fullName evidence="2">Uncharacterized protein</fullName>
    </submittedName>
</protein>
<keyword evidence="3" id="KW-1185">Reference proteome</keyword>
<gene>
    <name evidence="2" type="ORF">HG535_0D02160</name>
</gene>
<accession>A0A7H9B1J0</accession>
<dbReference type="GeneID" id="59236232"/>
<reference evidence="2 3" key="1">
    <citation type="submission" date="2020-07" db="EMBL/GenBank/DDBJ databases">
        <title>The yeast mating-type switching endonuclease HO is a domesticated member of an unorthodox homing genetic element family.</title>
        <authorList>
            <person name="Coughlan A.Y."/>
            <person name="Lombardi L."/>
            <person name="Braun-Galleani S."/>
            <person name="Martos A.R."/>
            <person name="Galeote V."/>
            <person name="Bigey F."/>
            <person name="Dequin S."/>
            <person name="Byrne K.P."/>
            <person name="Wolfe K.H."/>
        </authorList>
    </citation>
    <scope>NUCLEOTIDE SEQUENCE [LARGE SCALE GENOMIC DNA]</scope>
    <source>
        <strain evidence="2 3">NRRL Y-6702</strain>
    </source>
</reference>
<dbReference type="Proteomes" id="UP000509704">
    <property type="component" value="Chromosome 4"/>
</dbReference>
<organism evidence="2 3">
    <name type="scientific">Zygotorulaspora mrakii</name>
    <name type="common">Zygosaccharomyces mrakii</name>
    <dbReference type="NCBI Taxonomy" id="42260"/>
    <lineage>
        <taxon>Eukaryota</taxon>
        <taxon>Fungi</taxon>
        <taxon>Dikarya</taxon>
        <taxon>Ascomycota</taxon>
        <taxon>Saccharomycotina</taxon>
        <taxon>Saccharomycetes</taxon>
        <taxon>Saccharomycetales</taxon>
        <taxon>Saccharomycetaceae</taxon>
        <taxon>Zygotorulaspora</taxon>
    </lineage>
</organism>
<evidence type="ECO:0000313" key="2">
    <source>
        <dbReference type="EMBL" id="QLG72508.1"/>
    </source>
</evidence>
<dbReference type="AlphaFoldDB" id="A0A7H9B1J0"/>
<dbReference type="KEGG" id="zmk:HG535_0D02160"/>
<keyword evidence="1" id="KW-0472">Membrane</keyword>
<sequence>MQIMVQFTHFELLVLRQCRRHILRVHHMNILVRSIAILYDYHLQHLLRISVQLQVFSSSRGKLLELCSSRLLRRQHVRQLILKAIENTLFSLVPHRLLRDLERIRKRLRYIRLVRSYFCLVMALALVAPQTSKIQPLVIIERAVRKNHLIEIHMMHWESRRSVVLNQRHPPNSALIVGSKKMISRNVAKNSLKTHFTNILPSSLYTIQ</sequence>
<evidence type="ECO:0000313" key="3">
    <source>
        <dbReference type="Proteomes" id="UP000509704"/>
    </source>
</evidence>
<keyword evidence="1" id="KW-0812">Transmembrane</keyword>
<dbReference type="EMBL" id="CP058607">
    <property type="protein sequence ID" value="QLG72508.1"/>
    <property type="molecule type" value="Genomic_DNA"/>
</dbReference>